<feature type="binding site" evidence="9">
    <location>
        <begin position="45"/>
        <end position="46"/>
    </location>
    <ligand>
        <name>substrate</name>
    </ligand>
</feature>
<evidence type="ECO:0000256" key="9">
    <source>
        <dbReference type="HAMAP-Rule" id="MF_00082"/>
    </source>
</evidence>
<comment type="function">
    <text evidence="9">Catalyzes the ATP-dependent phosphorylation of N-acetyl-L-glutamate.</text>
</comment>
<evidence type="ECO:0000256" key="5">
    <source>
        <dbReference type="ARBA" id="ARBA00022741"/>
    </source>
</evidence>
<keyword evidence="12" id="KW-1185">Reference proteome</keyword>
<evidence type="ECO:0000313" key="11">
    <source>
        <dbReference type="EMBL" id="WXB10719.1"/>
    </source>
</evidence>
<accession>A0ABZ2LIE3</accession>
<dbReference type="EC" id="2.7.2.8" evidence="9"/>
<feature type="site" description="Transition state stabilizer" evidence="9">
    <location>
        <position position="11"/>
    </location>
</feature>
<dbReference type="PANTHER" id="PTHR23342">
    <property type="entry name" value="N-ACETYLGLUTAMATE SYNTHASE"/>
    <property type="match status" value="1"/>
</dbReference>
<comment type="similarity">
    <text evidence="9">Belongs to the acetylglutamate kinase family. ArgB subfamily.</text>
</comment>
<evidence type="ECO:0000259" key="10">
    <source>
        <dbReference type="Pfam" id="PF00696"/>
    </source>
</evidence>
<keyword evidence="9" id="KW-0963">Cytoplasm</keyword>
<evidence type="ECO:0000256" key="8">
    <source>
        <dbReference type="ARBA" id="ARBA00048141"/>
    </source>
</evidence>
<dbReference type="EMBL" id="CP089983">
    <property type="protein sequence ID" value="WXB10719.1"/>
    <property type="molecule type" value="Genomic_DNA"/>
</dbReference>
<comment type="subcellular location">
    <subcellularLocation>
        <location evidence="9">Cytoplasm</location>
    </subcellularLocation>
</comment>
<keyword evidence="5 9" id="KW-0547">Nucleotide-binding</keyword>
<evidence type="ECO:0000256" key="7">
    <source>
        <dbReference type="ARBA" id="ARBA00022840"/>
    </source>
</evidence>
<comment type="catalytic activity">
    <reaction evidence="8 9">
        <text>N-acetyl-L-glutamate + ATP = N-acetyl-L-glutamyl 5-phosphate + ADP</text>
        <dbReference type="Rhea" id="RHEA:14629"/>
        <dbReference type="ChEBI" id="CHEBI:30616"/>
        <dbReference type="ChEBI" id="CHEBI:44337"/>
        <dbReference type="ChEBI" id="CHEBI:57936"/>
        <dbReference type="ChEBI" id="CHEBI:456216"/>
        <dbReference type="EC" id="2.7.2.8"/>
    </reaction>
</comment>
<name>A0ABZ2LIE3_9BACT</name>
<sequence length="275" mass="27661">MAVSQAPIVLKLGGDVVAGPYLGAIATDVVALARSGTPVVLVHGGGPQATALQKQLGQTPNIVGGRRITDQATLDVMKMTLAGKVNVDLCAALVAAGARPVGLHGASSCVIRAVKRPPLVVSGGGPDPIDFGFVGDVTGLHHELLSLLLGAGYVPVLACLGADEAGNVYNINADVVANQSAIALGARSLFLVTDVPAVLRDVADPTSRIPRLSLADGKKAIADGVVTKGMIPKLEESFAAIAAGVRAVHIVGRLQPGDLAREAAEPGSVGTVLVP</sequence>
<feature type="binding site" evidence="9">
    <location>
        <position position="170"/>
    </location>
    <ligand>
        <name>substrate</name>
    </ligand>
</feature>
<dbReference type="HAMAP" id="MF_00082">
    <property type="entry name" value="ArgB"/>
    <property type="match status" value="1"/>
</dbReference>
<keyword evidence="4 9" id="KW-0808">Transferase</keyword>
<dbReference type="InterPro" id="IPR036393">
    <property type="entry name" value="AceGlu_kinase-like_sf"/>
</dbReference>
<dbReference type="SUPFAM" id="SSF53633">
    <property type="entry name" value="Carbamate kinase-like"/>
    <property type="match status" value="1"/>
</dbReference>
<keyword evidence="7 9" id="KW-0067">ATP-binding</keyword>
<evidence type="ECO:0000256" key="6">
    <source>
        <dbReference type="ARBA" id="ARBA00022777"/>
    </source>
</evidence>
<dbReference type="PIRSF" id="PIRSF000728">
    <property type="entry name" value="NAGK"/>
    <property type="match status" value="1"/>
</dbReference>
<dbReference type="Gene3D" id="3.40.1160.10">
    <property type="entry name" value="Acetylglutamate kinase-like"/>
    <property type="match status" value="1"/>
</dbReference>
<dbReference type="GO" id="GO:0003991">
    <property type="term" value="F:acetylglutamate kinase activity"/>
    <property type="evidence" value="ECO:0007669"/>
    <property type="project" value="UniProtKB-EC"/>
</dbReference>
<dbReference type="Pfam" id="PF00696">
    <property type="entry name" value="AA_kinase"/>
    <property type="match status" value="1"/>
</dbReference>
<proteinExistence type="inferred from homology"/>
<comment type="pathway">
    <text evidence="1 9">Amino-acid biosynthesis; L-arginine biosynthesis; N(2)-acetyl-L-ornithine from L-glutamate: step 2/4.</text>
</comment>
<feature type="domain" description="Aspartate/glutamate/uridylate kinase" evidence="10">
    <location>
        <begin position="8"/>
        <end position="251"/>
    </location>
</feature>
<evidence type="ECO:0000313" key="12">
    <source>
        <dbReference type="Proteomes" id="UP001374803"/>
    </source>
</evidence>
<dbReference type="InterPro" id="IPR001048">
    <property type="entry name" value="Asp/Glu/Uridylate_kinase"/>
</dbReference>
<organism evidence="11 12">
    <name type="scientific">Pendulispora rubella</name>
    <dbReference type="NCBI Taxonomy" id="2741070"/>
    <lineage>
        <taxon>Bacteria</taxon>
        <taxon>Pseudomonadati</taxon>
        <taxon>Myxococcota</taxon>
        <taxon>Myxococcia</taxon>
        <taxon>Myxococcales</taxon>
        <taxon>Sorangiineae</taxon>
        <taxon>Pendulisporaceae</taxon>
        <taxon>Pendulispora</taxon>
    </lineage>
</organism>
<gene>
    <name evidence="9 11" type="primary">argB</name>
    <name evidence="11" type="ORF">LVJ94_15650</name>
</gene>
<dbReference type="InterPro" id="IPR004662">
    <property type="entry name" value="AcgluKinase_fam"/>
</dbReference>
<keyword evidence="3 9" id="KW-0028">Amino-acid biosynthesis</keyword>
<dbReference type="InterPro" id="IPR037528">
    <property type="entry name" value="ArgB"/>
</dbReference>
<dbReference type="PANTHER" id="PTHR23342:SF0">
    <property type="entry name" value="N-ACETYLGLUTAMATE SYNTHASE, MITOCHONDRIAL"/>
    <property type="match status" value="1"/>
</dbReference>
<evidence type="ECO:0000256" key="3">
    <source>
        <dbReference type="ARBA" id="ARBA00022605"/>
    </source>
</evidence>
<reference evidence="11" key="1">
    <citation type="submission" date="2021-12" db="EMBL/GenBank/DDBJ databases">
        <title>Discovery of the Pendulisporaceae a myxobacterial family with distinct sporulation behavior and unique specialized metabolism.</title>
        <authorList>
            <person name="Garcia R."/>
            <person name="Popoff A."/>
            <person name="Bader C.D."/>
            <person name="Loehr J."/>
            <person name="Walesch S."/>
            <person name="Walt C."/>
            <person name="Boldt J."/>
            <person name="Bunk B."/>
            <person name="Haeckl F.J.F.P.J."/>
            <person name="Gunesch A.P."/>
            <person name="Birkelbach J."/>
            <person name="Nuebel U."/>
            <person name="Pietschmann T."/>
            <person name="Bach T."/>
            <person name="Mueller R."/>
        </authorList>
    </citation>
    <scope>NUCLEOTIDE SEQUENCE</scope>
    <source>
        <strain evidence="11">MSr11367</strain>
    </source>
</reference>
<evidence type="ECO:0000256" key="2">
    <source>
        <dbReference type="ARBA" id="ARBA00022571"/>
    </source>
</evidence>
<dbReference type="CDD" id="cd04238">
    <property type="entry name" value="AAK_NAGK-like"/>
    <property type="match status" value="1"/>
</dbReference>
<feature type="binding site" evidence="9">
    <location>
        <position position="67"/>
    </location>
    <ligand>
        <name>substrate</name>
    </ligand>
</feature>
<keyword evidence="2 9" id="KW-0055">Arginine biosynthesis</keyword>
<keyword evidence="6 9" id="KW-0418">Kinase</keyword>
<protein>
    <recommendedName>
        <fullName evidence="9">Acetylglutamate kinase</fullName>
        <ecNumber evidence="9">2.7.2.8</ecNumber>
    </recommendedName>
    <alternativeName>
        <fullName evidence="9">N-acetyl-L-glutamate 5-phosphotransferase</fullName>
    </alternativeName>
    <alternativeName>
        <fullName evidence="9">NAG kinase</fullName>
        <shortName evidence="9">NAGK</shortName>
    </alternativeName>
</protein>
<evidence type="ECO:0000256" key="4">
    <source>
        <dbReference type="ARBA" id="ARBA00022679"/>
    </source>
</evidence>
<dbReference type="NCBIfam" id="TIGR00761">
    <property type="entry name" value="argB"/>
    <property type="match status" value="1"/>
</dbReference>
<evidence type="ECO:0000256" key="1">
    <source>
        <dbReference type="ARBA" id="ARBA00004828"/>
    </source>
</evidence>
<feature type="site" description="Transition state stabilizer" evidence="9">
    <location>
        <position position="233"/>
    </location>
</feature>
<dbReference type="Proteomes" id="UP001374803">
    <property type="component" value="Chromosome"/>
</dbReference>